<feature type="signal peptide" evidence="14">
    <location>
        <begin position="1"/>
        <end position="16"/>
    </location>
</feature>
<evidence type="ECO:0000313" key="19">
    <source>
        <dbReference type="WBParaSite" id="BXY_0278200.1"/>
    </source>
</evidence>
<comment type="cofactor">
    <cofactor evidence="1">
        <name>Zn(2+)</name>
        <dbReference type="ChEBI" id="CHEBI:29105"/>
    </cofactor>
</comment>
<dbReference type="PANTHER" id="PTHR11705">
    <property type="entry name" value="PROTEASE FAMILY M14 CARBOXYPEPTIDASE A,B"/>
    <property type="match status" value="1"/>
</dbReference>
<keyword evidence="7" id="KW-0479">Metal-binding</keyword>
<keyword evidence="10" id="KW-0482">Metalloprotease</keyword>
<dbReference type="EMBL" id="CAJFCV020000002">
    <property type="protein sequence ID" value="CAG9096860.1"/>
    <property type="molecule type" value="Genomic_DNA"/>
</dbReference>
<dbReference type="PANTHER" id="PTHR11705:SF139">
    <property type="entry name" value="PEPTIDASE M14 CARBOXYPEPTIDASE A DOMAIN-CONTAINING PROTEIN"/>
    <property type="match status" value="1"/>
</dbReference>
<evidence type="ECO:0000256" key="1">
    <source>
        <dbReference type="ARBA" id="ARBA00001947"/>
    </source>
</evidence>
<evidence type="ECO:0000256" key="3">
    <source>
        <dbReference type="ARBA" id="ARBA00005988"/>
    </source>
</evidence>
<dbReference type="AlphaFoldDB" id="A0A1I7RPZ1"/>
<sequence length="449" mass="52085">MGCIKWLLFCISAVICAHLRYDNYRLYRFKSENYFLEAIKKEFEEDGHRISLDGERMPLIDILKEEGEHVLVIVSPEISGEFEDLAKRFSVTDIKVVDSDIQRQITSERNELIRNRRKQRRRRRNIRQNDYFLNLNDFHRYPKIVNYMKGLSERFPEKVQFLNISKTFEGRDLVGVKLYSSSSKSKPSIFIDAGIHAREWIAPAVALHLMDTLVSGKENTKWLIEEFDWYIIPVANPDGYEYSIQKDRLWRKTRSRNSEVNKWCVGADANRNWGYRWGEAGANRSPCSNIYAGAKPFSEPEVVGMKEFIDKNIKNLKVYGSLHSYGQVFLSPWGYTSQKPGNYKDQAAAAMYAIEEIRKTTGTNYTFGSIAEVMYPASGTSIDYMQDKGVPFIYGIELRPEDIDQSNGFSVDPKIIEPTGKEMIAAFTKIAEYVKGKLPRPIRLRYRRQ</sequence>
<keyword evidence="5" id="KW-0121">Carboxypeptidase</keyword>
<dbReference type="Proteomes" id="UP000582659">
    <property type="component" value="Unassembled WGS sequence"/>
</dbReference>
<evidence type="ECO:0000313" key="18">
    <source>
        <dbReference type="Proteomes" id="UP000659654"/>
    </source>
</evidence>
<dbReference type="OrthoDB" id="3626597at2759"/>
<organism evidence="17 19">
    <name type="scientific">Bursaphelenchus xylophilus</name>
    <name type="common">Pinewood nematode worm</name>
    <name type="synonym">Aphelenchoides xylophilus</name>
    <dbReference type="NCBI Taxonomy" id="6326"/>
    <lineage>
        <taxon>Eukaryota</taxon>
        <taxon>Metazoa</taxon>
        <taxon>Ecdysozoa</taxon>
        <taxon>Nematoda</taxon>
        <taxon>Chromadorea</taxon>
        <taxon>Rhabditida</taxon>
        <taxon>Tylenchina</taxon>
        <taxon>Tylenchomorpha</taxon>
        <taxon>Aphelenchoidea</taxon>
        <taxon>Aphelenchoididae</taxon>
        <taxon>Bursaphelenchus</taxon>
    </lineage>
</organism>
<dbReference type="SUPFAM" id="SSF53187">
    <property type="entry name" value="Zn-dependent exopeptidases"/>
    <property type="match status" value="1"/>
</dbReference>
<dbReference type="CDD" id="cd03860">
    <property type="entry name" value="M14_CP_A-B_like"/>
    <property type="match status" value="1"/>
</dbReference>
<feature type="active site" description="Proton donor/acceptor" evidence="13">
    <location>
        <position position="397"/>
    </location>
</feature>
<evidence type="ECO:0000259" key="15">
    <source>
        <dbReference type="PROSITE" id="PS52035"/>
    </source>
</evidence>
<keyword evidence="4" id="KW-0964">Secreted</keyword>
<dbReference type="Proteomes" id="UP000659654">
    <property type="component" value="Unassembled WGS sequence"/>
</dbReference>
<gene>
    <name evidence="16" type="ORF">BXYJ_LOCUS3938</name>
</gene>
<dbReference type="Pfam" id="PF00246">
    <property type="entry name" value="Peptidase_M14"/>
    <property type="match status" value="1"/>
</dbReference>
<dbReference type="FunFam" id="3.40.630.10:FF:000040">
    <property type="entry name" value="zinc carboxypeptidase"/>
    <property type="match status" value="1"/>
</dbReference>
<dbReference type="Proteomes" id="UP000095284">
    <property type="component" value="Unplaced"/>
</dbReference>
<evidence type="ECO:0000256" key="4">
    <source>
        <dbReference type="ARBA" id="ARBA00022525"/>
    </source>
</evidence>
<keyword evidence="9" id="KW-0862">Zinc</keyword>
<comment type="similarity">
    <text evidence="3 13">Belongs to the peptidase M14 family.</text>
</comment>
<dbReference type="SMR" id="A0A1I7RPZ1"/>
<keyword evidence="8" id="KW-0378">Hydrolase</keyword>
<dbReference type="eggNOG" id="KOG2650">
    <property type="taxonomic scope" value="Eukaryota"/>
</dbReference>
<evidence type="ECO:0000256" key="9">
    <source>
        <dbReference type="ARBA" id="ARBA00022833"/>
    </source>
</evidence>
<reference evidence="19" key="1">
    <citation type="submission" date="2016-11" db="UniProtKB">
        <authorList>
            <consortium name="WormBaseParasite"/>
        </authorList>
    </citation>
    <scope>IDENTIFICATION</scope>
</reference>
<keyword evidence="6" id="KW-0645">Protease</keyword>
<dbReference type="EMBL" id="CAJFDI010000002">
    <property type="protein sequence ID" value="CAD5215255.1"/>
    <property type="molecule type" value="Genomic_DNA"/>
</dbReference>
<evidence type="ECO:0000256" key="6">
    <source>
        <dbReference type="ARBA" id="ARBA00022670"/>
    </source>
</evidence>
<dbReference type="Gene3D" id="3.40.630.10">
    <property type="entry name" value="Zn peptidases"/>
    <property type="match status" value="1"/>
</dbReference>
<feature type="chain" id="PRO_5035399488" evidence="14">
    <location>
        <begin position="17"/>
        <end position="449"/>
    </location>
</feature>
<keyword evidence="18" id="KW-1185">Reference proteome</keyword>
<dbReference type="InterPro" id="IPR000834">
    <property type="entry name" value="Peptidase_M14"/>
</dbReference>
<dbReference type="WBParaSite" id="BXY_0278200.1">
    <property type="protein sequence ID" value="BXY_0278200.1"/>
    <property type="gene ID" value="BXY_0278200"/>
</dbReference>
<dbReference type="InterPro" id="IPR057246">
    <property type="entry name" value="CARBOXYPEPT_ZN_1"/>
</dbReference>
<protein>
    <submittedName>
        <fullName evidence="16">(pine wood nematode) hypothetical protein</fullName>
    </submittedName>
    <submittedName>
        <fullName evidence="19">Peptidase_M14 domain-containing protein</fullName>
    </submittedName>
</protein>
<evidence type="ECO:0000256" key="13">
    <source>
        <dbReference type="PROSITE-ProRule" id="PRU01379"/>
    </source>
</evidence>
<dbReference type="SMART" id="SM00631">
    <property type="entry name" value="Zn_pept"/>
    <property type="match status" value="1"/>
</dbReference>
<evidence type="ECO:0000256" key="14">
    <source>
        <dbReference type="SAM" id="SignalP"/>
    </source>
</evidence>
<evidence type="ECO:0000256" key="11">
    <source>
        <dbReference type="ARBA" id="ARBA00023157"/>
    </source>
</evidence>
<dbReference type="GO" id="GO:0004181">
    <property type="term" value="F:metallocarboxypeptidase activity"/>
    <property type="evidence" value="ECO:0007669"/>
    <property type="project" value="InterPro"/>
</dbReference>
<evidence type="ECO:0000313" key="16">
    <source>
        <dbReference type="EMBL" id="CAD5215255.1"/>
    </source>
</evidence>
<evidence type="ECO:0000256" key="10">
    <source>
        <dbReference type="ARBA" id="ARBA00023049"/>
    </source>
</evidence>
<reference evidence="16" key="2">
    <citation type="submission" date="2020-09" db="EMBL/GenBank/DDBJ databases">
        <authorList>
            <person name="Kikuchi T."/>
        </authorList>
    </citation>
    <scope>NUCLEOTIDE SEQUENCE</scope>
    <source>
        <strain evidence="16">Ka4C1</strain>
    </source>
</reference>
<dbReference type="GO" id="GO:0006508">
    <property type="term" value="P:proteolysis"/>
    <property type="evidence" value="ECO:0007669"/>
    <property type="project" value="UniProtKB-KW"/>
</dbReference>
<evidence type="ECO:0000256" key="12">
    <source>
        <dbReference type="ARBA" id="ARBA00057299"/>
    </source>
</evidence>
<evidence type="ECO:0000256" key="8">
    <source>
        <dbReference type="ARBA" id="ARBA00022801"/>
    </source>
</evidence>
<comment type="subcellular location">
    <subcellularLocation>
        <location evidence="2">Secreted</location>
    </subcellularLocation>
</comment>
<evidence type="ECO:0000313" key="17">
    <source>
        <dbReference type="Proteomes" id="UP000095284"/>
    </source>
</evidence>
<evidence type="ECO:0000256" key="2">
    <source>
        <dbReference type="ARBA" id="ARBA00004613"/>
    </source>
</evidence>
<keyword evidence="14" id="KW-0732">Signal</keyword>
<dbReference type="PRINTS" id="PR00765">
    <property type="entry name" value="CRBOXYPTASEA"/>
</dbReference>
<evidence type="ECO:0000256" key="7">
    <source>
        <dbReference type="ARBA" id="ARBA00022723"/>
    </source>
</evidence>
<comment type="function">
    <text evidence="12">Involved in the digestion of the blood meal.</text>
</comment>
<feature type="domain" description="Peptidase M14" evidence="15">
    <location>
        <begin position="137"/>
        <end position="434"/>
    </location>
</feature>
<keyword evidence="11" id="KW-1015">Disulfide bond</keyword>
<name>A0A1I7RPZ1_BURXY</name>
<dbReference type="GO" id="GO:0005615">
    <property type="term" value="C:extracellular space"/>
    <property type="evidence" value="ECO:0007669"/>
    <property type="project" value="TreeGrafter"/>
</dbReference>
<proteinExistence type="inferred from homology"/>
<dbReference type="PROSITE" id="PS52035">
    <property type="entry name" value="PEPTIDASE_M14"/>
    <property type="match status" value="1"/>
</dbReference>
<dbReference type="GO" id="GO:0008270">
    <property type="term" value="F:zinc ion binding"/>
    <property type="evidence" value="ECO:0007669"/>
    <property type="project" value="InterPro"/>
</dbReference>
<accession>A0A1I7RPZ1</accession>
<evidence type="ECO:0000256" key="5">
    <source>
        <dbReference type="ARBA" id="ARBA00022645"/>
    </source>
</evidence>
<dbReference type="PROSITE" id="PS00132">
    <property type="entry name" value="CARBOXYPEPT_ZN_1"/>
    <property type="match status" value="1"/>
</dbReference>